<dbReference type="Proteomes" id="UP001597511">
    <property type="component" value="Unassembled WGS sequence"/>
</dbReference>
<dbReference type="NCBIfam" id="NF009222">
    <property type="entry name" value="PRK12570.1"/>
    <property type="match status" value="1"/>
</dbReference>
<evidence type="ECO:0000259" key="4">
    <source>
        <dbReference type="PROSITE" id="PS51464"/>
    </source>
</evidence>
<feature type="active site" evidence="3">
    <location>
        <position position="112"/>
    </location>
</feature>
<dbReference type="PROSITE" id="PS01272">
    <property type="entry name" value="GCKR"/>
    <property type="match status" value="1"/>
</dbReference>
<comment type="similarity">
    <text evidence="3">Belongs to the GCKR-like family. MurNAc-6-P etherase subfamily.</text>
</comment>
<dbReference type="PANTHER" id="PTHR10088:SF4">
    <property type="entry name" value="GLUCOKINASE REGULATORY PROTEIN"/>
    <property type="match status" value="1"/>
</dbReference>
<keyword evidence="2 3" id="KW-0119">Carbohydrate metabolism</keyword>
<name>A0ABW6A9X7_9BACT</name>
<protein>
    <recommendedName>
        <fullName evidence="3">N-acetylmuramic acid 6-phosphate etherase</fullName>
        <shortName evidence="3">MurNAc-6-P etherase</shortName>
        <ecNumber evidence="3">4.2.1.126</ecNumber>
    </recommendedName>
    <alternativeName>
        <fullName evidence="3">N-acetylmuramic acid 6-phosphate hydrolase</fullName>
    </alternativeName>
    <alternativeName>
        <fullName evidence="3">N-acetylmuramic acid 6-phosphate lyase</fullName>
    </alternativeName>
</protein>
<comment type="function">
    <text evidence="3">Specifically catalyzes the cleavage of the D-lactyl ether substituent of MurNAc 6-phosphate, producing GlcNAc 6-phosphate and D-lactate.</text>
</comment>
<dbReference type="InterPro" id="IPR046348">
    <property type="entry name" value="SIS_dom_sf"/>
</dbReference>
<dbReference type="InterPro" id="IPR001347">
    <property type="entry name" value="SIS_dom"/>
</dbReference>
<sequence>MPFERITEQASGYRHLEKMSLNELLTNINKEDQIVPAAVQKAIPQIEKLLEVVSDKMLMGGRLFYIGAGTSGRLAVVDASECPPTYGVPYGLVIAVIAGGEKAITTAVEFAEDDETQGWKDLAVHNVNENDVVIGIAASGTTPYVIGALNECKKHGIATGSISCNPDTPLSAAADYPIEVVVGPEFVTGSTRMKSGTAQKLVLNMISTSAMIQLGRVEDNKMVNMQLTNDKLVDRGTRMLMERNQLTDYDQAKALLLKHGSVKKATDFLKTSPVN</sequence>
<organism evidence="5 6">
    <name type="scientific">Terrimonas rubra</name>
    <dbReference type="NCBI Taxonomy" id="1035890"/>
    <lineage>
        <taxon>Bacteria</taxon>
        <taxon>Pseudomonadati</taxon>
        <taxon>Bacteroidota</taxon>
        <taxon>Chitinophagia</taxon>
        <taxon>Chitinophagales</taxon>
        <taxon>Chitinophagaceae</taxon>
        <taxon>Terrimonas</taxon>
    </lineage>
</organism>
<comment type="miscellaneous">
    <text evidence="3">A lyase-type mechanism (elimination/hydration) is suggested for the cleavage of the lactyl ether bond of MurNAc 6-phosphate, with the formation of an alpha,beta-unsaturated aldehyde intermediate with (E)-stereochemistry, followed by the syn addition of water to give product.</text>
</comment>
<dbReference type="Pfam" id="PF22645">
    <property type="entry name" value="GKRP_SIS_N"/>
    <property type="match status" value="1"/>
</dbReference>
<dbReference type="PROSITE" id="PS51464">
    <property type="entry name" value="SIS"/>
    <property type="match status" value="1"/>
</dbReference>
<evidence type="ECO:0000256" key="1">
    <source>
        <dbReference type="ARBA" id="ARBA00023239"/>
    </source>
</evidence>
<keyword evidence="1 3" id="KW-0456">Lyase</keyword>
<evidence type="ECO:0000256" key="3">
    <source>
        <dbReference type="HAMAP-Rule" id="MF_00068"/>
    </source>
</evidence>
<evidence type="ECO:0000313" key="5">
    <source>
        <dbReference type="EMBL" id="MFD2921111.1"/>
    </source>
</evidence>
<comment type="catalytic activity">
    <reaction evidence="3">
        <text>N-acetyl-D-muramate 6-phosphate + H2O = N-acetyl-D-glucosamine 6-phosphate + (R)-lactate</text>
        <dbReference type="Rhea" id="RHEA:26410"/>
        <dbReference type="ChEBI" id="CHEBI:15377"/>
        <dbReference type="ChEBI" id="CHEBI:16004"/>
        <dbReference type="ChEBI" id="CHEBI:57513"/>
        <dbReference type="ChEBI" id="CHEBI:58722"/>
        <dbReference type="EC" id="4.2.1.126"/>
    </reaction>
</comment>
<dbReference type="EC" id="4.2.1.126" evidence="3"/>
<dbReference type="Gene3D" id="3.40.50.10490">
    <property type="entry name" value="Glucose-6-phosphate isomerase like protein, domain 1"/>
    <property type="match status" value="1"/>
</dbReference>
<dbReference type="SUPFAM" id="SSF53697">
    <property type="entry name" value="SIS domain"/>
    <property type="match status" value="1"/>
</dbReference>
<dbReference type="PANTHER" id="PTHR10088">
    <property type="entry name" value="GLUCOKINASE REGULATORY PROTEIN"/>
    <property type="match status" value="1"/>
</dbReference>
<feature type="active site" description="Proton donor" evidence="3">
    <location>
        <position position="81"/>
    </location>
</feature>
<gene>
    <name evidence="3 5" type="primary">murQ</name>
    <name evidence="5" type="ORF">ACFS6H_15400</name>
</gene>
<dbReference type="RefSeq" id="WP_386100779.1">
    <property type="nucleotide sequence ID" value="NZ_JBHUOZ010000003.1"/>
</dbReference>
<dbReference type="InterPro" id="IPR005488">
    <property type="entry name" value="Etherase_MurQ"/>
</dbReference>
<dbReference type="HAMAP" id="MF_00068">
    <property type="entry name" value="MurQ"/>
    <property type="match status" value="1"/>
</dbReference>
<proteinExistence type="inferred from homology"/>
<accession>A0ABW6A9X7</accession>
<comment type="caution">
    <text evidence="5">The sequence shown here is derived from an EMBL/GenBank/DDBJ whole genome shotgun (WGS) entry which is preliminary data.</text>
</comment>
<evidence type="ECO:0000256" key="2">
    <source>
        <dbReference type="ARBA" id="ARBA00023277"/>
    </source>
</evidence>
<feature type="domain" description="SIS" evidence="4">
    <location>
        <begin position="53"/>
        <end position="216"/>
    </location>
</feature>
<comment type="subunit">
    <text evidence="3">Homodimer.</text>
</comment>
<dbReference type="CDD" id="cd05007">
    <property type="entry name" value="SIS_Etherase"/>
    <property type="match status" value="1"/>
</dbReference>
<dbReference type="InterPro" id="IPR040190">
    <property type="entry name" value="MURQ/GCKR"/>
</dbReference>
<dbReference type="EMBL" id="JBHUOZ010000003">
    <property type="protein sequence ID" value="MFD2921111.1"/>
    <property type="molecule type" value="Genomic_DNA"/>
</dbReference>
<dbReference type="InterPro" id="IPR005486">
    <property type="entry name" value="Glucokinase_regulatory_CS"/>
</dbReference>
<comment type="pathway">
    <text evidence="3">Amino-sugar metabolism; N-acetylmuramate degradation.</text>
</comment>
<dbReference type="GO" id="GO:0016829">
    <property type="term" value="F:lyase activity"/>
    <property type="evidence" value="ECO:0007669"/>
    <property type="project" value="UniProtKB-KW"/>
</dbReference>
<keyword evidence="6" id="KW-1185">Reference proteome</keyword>
<dbReference type="NCBIfam" id="NF003915">
    <property type="entry name" value="PRK05441.1"/>
    <property type="match status" value="1"/>
</dbReference>
<evidence type="ECO:0000313" key="6">
    <source>
        <dbReference type="Proteomes" id="UP001597511"/>
    </source>
</evidence>
<dbReference type="NCBIfam" id="TIGR00274">
    <property type="entry name" value="N-acetylmuramic acid 6-phosphate etherase"/>
    <property type="match status" value="1"/>
</dbReference>
<reference evidence="6" key="1">
    <citation type="journal article" date="2019" name="Int. J. Syst. Evol. Microbiol.">
        <title>The Global Catalogue of Microorganisms (GCM) 10K type strain sequencing project: providing services to taxonomists for standard genome sequencing and annotation.</title>
        <authorList>
            <consortium name="The Broad Institute Genomics Platform"/>
            <consortium name="The Broad Institute Genome Sequencing Center for Infectious Disease"/>
            <person name="Wu L."/>
            <person name="Ma J."/>
        </authorList>
    </citation>
    <scope>NUCLEOTIDE SEQUENCE [LARGE SCALE GENOMIC DNA]</scope>
    <source>
        <strain evidence="6">KCTC 23299</strain>
    </source>
</reference>